<keyword evidence="1" id="KW-0732">Signal</keyword>
<protein>
    <recommendedName>
        <fullName evidence="1">LPS-assembly protein LptD</fullName>
    </recommendedName>
</protein>
<comment type="similarity">
    <text evidence="1">Belongs to the LptD family.</text>
</comment>
<dbReference type="InterPro" id="IPR050218">
    <property type="entry name" value="LptD"/>
</dbReference>
<sequence length="816" mass="90302">MKPDSSSLNSPARLPRMARLPEPTTLARAVQGALAVLALGGACVPSWAQNQNTGPDAAAIRLKPGESLIQQVPTEVRKQLPVFIWGESLEGEMDGVTVMQGGAELRRHDTVIRADRIEHDKRTGETKAQGNVLINRNGDRFTGPDAEVNVNSHWGHFNQPEYSLLKNEGKGDARRVDFMGDDRTMVHDGRYSTCPRPPGSTWMPDWIVRASSIELDRVEDVGIAKSGVIEFKGVPILAAPILSFPLSDQRKTGALPPSLSISTQSGVELSTPYYFNIAPNYDATVTPTLMTKRGLDLSGEFRYLQPGYTGNLRTSYMPSDKLRDDDRWAVAYRHNHQLTRPIGGGSPIGLRVNLNKVSDDNYWRDFPRTITSLTSRLLYNEVALGWGKGPWSASAGMYRYQTLQDVNAPITPPFDRLPSMGFSYEQPNQTLFGAPGWDLSFATNATRFQRAVLSAGVPTGREIGGDRSVAVAQIARRWQAPGWYVTPKARVHMARYSNDNTTGSNVSASRTVPTVSIDSGLVFERPTEFLGTSYIQTLEPRAFATWTPFRDQSDLPNYDSAARSFNYSSMFAEHAFSGNDRISDTRAVTVGVSSRLLDSETGAEVVRLGVAQRALLADQNVTLPGGAPVTERLSDTLLSTRVQWDPLWSLDANVQYNTKTSESRRTTIGGRYTPGPYKVLSAAYRIQKGVSEQLDLGWQWPLSGIWGRTPEPVPGRALGPGQWYGVGRLNYSMPDRKLIDVIAGFEYDAGCWLGRVVLERLQTSSTTSDRRILFQLEFNGFSKVGGSSLQSIQANVPKYQYLREEVVQPNRFQQYD</sequence>
<feature type="domain" description="LptD C-terminal" evidence="2">
    <location>
        <begin position="326"/>
        <end position="706"/>
    </location>
</feature>
<gene>
    <name evidence="1" type="primary">lptD</name>
    <name evidence="3" type="ORF">ACFOPI_00725</name>
</gene>
<keyword evidence="1" id="KW-0998">Cell outer membrane</keyword>
<dbReference type="HAMAP" id="MF_01411">
    <property type="entry name" value="LPS_assembly_LptD"/>
    <property type="match status" value="1"/>
</dbReference>
<comment type="subcellular location">
    <subcellularLocation>
        <location evidence="1">Cell outer membrane</location>
    </subcellularLocation>
</comment>
<dbReference type="Pfam" id="PF04453">
    <property type="entry name" value="LptD"/>
    <property type="match status" value="1"/>
</dbReference>
<keyword evidence="1" id="KW-0472">Membrane</keyword>
<evidence type="ECO:0000259" key="2">
    <source>
        <dbReference type="Pfam" id="PF04453"/>
    </source>
</evidence>
<proteinExistence type="inferred from homology"/>
<comment type="function">
    <text evidence="1">Together with LptE, is involved in the assembly of lipopolysaccharide (LPS) at the surface of the outer membrane.</text>
</comment>
<dbReference type="RefSeq" id="WP_382169764.1">
    <property type="nucleotide sequence ID" value="NZ_JBHRXX010000001.1"/>
</dbReference>
<evidence type="ECO:0000313" key="3">
    <source>
        <dbReference type="EMBL" id="MFC3682093.1"/>
    </source>
</evidence>
<dbReference type="Proteomes" id="UP001595729">
    <property type="component" value="Unassembled WGS sequence"/>
</dbReference>
<reference evidence="4" key="1">
    <citation type="journal article" date="2019" name="Int. J. Syst. Evol. Microbiol.">
        <title>The Global Catalogue of Microorganisms (GCM) 10K type strain sequencing project: providing services to taxonomists for standard genome sequencing and annotation.</title>
        <authorList>
            <consortium name="The Broad Institute Genomics Platform"/>
            <consortium name="The Broad Institute Genome Sequencing Center for Infectious Disease"/>
            <person name="Wu L."/>
            <person name="Ma J."/>
        </authorList>
    </citation>
    <scope>NUCLEOTIDE SEQUENCE [LARGE SCALE GENOMIC DNA]</scope>
    <source>
        <strain evidence="4">KCTC 42501</strain>
    </source>
</reference>
<organism evidence="3 4">
    <name type="scientific">Hydrogenophaga luteola</name>
    <dbReference type="NCBI Taxonomy" id="1591122"/>
    <lineage>
        <taxon>Bacteria</taxon>
        <taxon>Pseudomonadati</taxon>
        <taxon>Pseudomonadota</taxon>
        <taxon>Betaproteobacteria</taxon>
        <taxon>Burkholderiales</taxon>
        <taxon>Comamonadaceae</taxon>
        <taxon>Hydrogenophaga</taxon>
    </lineage>
</organism>
<name>A0ABV7W1F6_9BURK</name>
<dbReference type="InterPro" id="IPR007543">
    <property type="entry name" value="LptD_C"/>
</dbReference>
<dbReference type="PANTHER" id="PTHR30189">
    <property type="entry name" value="LPS-ASSEMBLY PROTEIN"/>
    <property type="match status" value="1"/>
</dbReference>
<dbReference type="InterPro" id="IPR020889">
    <property type="entry name" value="LipoPS_assembly_LptD"/>
</dbReference>
<keyword evidence="4" id="KW-1185">Reference proteome</keyword>
<comment type="caution">
    <text evidence="1">Lacks conserved residue(s) required for the propagation of feature annotation.</text>
</comment>
<comment type="caution">
    <text evidence="3">The sequence shown here is derived from an EMBL/GenBank/DDBJ whole genome shotgun (WGS) entry which is preliminary data.</text>
</comment>
<evidence type="ECO:0000313" key="4">
    <source>
        <dbReference type="Proteomes" id="UP001595729"/>
    </source>
</evidence>
<evidence type="ECO:0000256" key="1">
    <source>
        <dbReference type="HAMAP-Rule" id="MF_01411"/>
    </source>
</evidence>
<dbReference type="EMBL" id="JBHRXX010000001">
    <property type="protein sequence ID" value="MFC3682093.1"/>
    <property type="molecule type" value="Genomic_DNA"/>
</dbReference>
<dbReference type="PANTHER" id="PTHR30189:SF1">
    <property type="entry name" value="LPS-ASSEMBLY PROTEIN LPTD"/>
    <property type="match status" value="1"/>
</dbReference>
<accession>A0ABV7W1F6</accession>
<comment type="subunit">
    <text evidence="1">Component of the lipopolysaccharide transport and assembly complex. Interacts with LptE and LptA.</text>
</comment>